<name>A0ABX0V678_9HYPH</name>
<dbReference type="Proteomes" id="UP000707352">
    <property type="component" value="Unassembled WGS sequence"/>
</dbReference>
<protein>
    <submittedName>
        <fullName evidence="2">GNAT family N-acetyltransferase</fullName>
    </submittedName>
</protein>
<dbReference type="EMBL" id="JAATJS010000001">
    <property type="protein sequence ID" value="NIX75078.1"/>
    <property type="molecule type" value="Genomic_DNA"/>
</dbReference>
<evidence type="ECO:0000313" key="3">
    <source>
        <dbReference type="Proteomes" id="UP000707352"/>
    </source>
</evidence>
<evidence type="ECO:0000259" key="1">
    <source>
        <dbReference type="PROSITE" id="PS51186"/>
    </source>
</evidence>
<evidence type="ECO:0000313" key="2">
    <source>
        <dbReference type="EMBL" id="NIX75078.1"/>
    </source>
</evidence>
<dbReference type="Pfam" id="PF13673">
    <property type="entry name" value="Acetyltransf_10"/>
    <property type="match status" value="1"/>
</dbReference>
<dbReference type="Gene3D" id="3.40.630.30">
    <property type="match status" value="1"/>
</dbReference>
<gene>
    <name evidence="2" type="ORF">HB375_00440</name>
</gene>
<dbReference type="SUPFAM" id="SSF55729">
    <property type="entry name" value="Acyl-CoA N-acyltransferases (Nat)"/>
    <property type="match status" value="1"/>
</dbReference>
<sequence length="152" mass="17212">MRVRRARAADVPALAAIAERSYREAFKTILEQDVLATRDAVFFAARFTESWPRMILVEMESRALGFLLMTDGHIDMLFMDPDASGKGAGALLLHEGEASGAKSLECFRDNLGARRFYERHGWRIAREYDREFAGRSRSFVFYVKNGEAIPTA</sequence>
<dbReference type="PROSITE" id="PS51186">
    <property type="entry name" value="GNAT"/>
    <property type="match status" value="1"/>
</dbReference>
<feature type="domain" description="N-acetyltransferase" evidence="1">
    <location>
        <begin position="1"/>
        <end position="147"/>
    </location>
</feature>
<comment type="caution">
    <text evidence="2">The sequence shown here is derived from an EMBL/GenBank/DDBJ whole genome shotgun (WGS) entry which is preliminary data.</text>
</comment>
<dbReference type="RefSeq" id="WP_167670914.1">
    <property type="nucleotide sequence ID" value="NZ_JAATJS010000001.1"/>
</dbReference>
<organism evidence="2 3">
    <name type="scientific">Microvirga terricola</name>
    <dbReference type="NCBI Taxonomy" id="2719797"/>
    <lineage>
        <taxon>Bacteria</taxon>
        <taxon>Pseudomonadati</taxon>
        <taxon>Pseudomonadota</taxon>
        <taxon>Alphaproteobacteria</taxon>
        <taxon>Hyphomicrobiales</taxon>
        <taxon>Methylobacteriaceae</taxon>
        <taxon>Microvirga</taxon>
    </lineage>
</organism>
<dbReference type="InterPro" id="IPR016181">
    <property type="entry name" value="Acyl_CoA_acyltransferase"/>
</dbReference>
<reference evidence="2 3" key="1">
    <citation type="submission" date="2020-03" db="EMBL/GenBank/DDBJ databases">
        <title>The genome sequence of Microvirga sp. c23x22.</title>
        <authorList>
            <person name="Zhang X."/>
        </authorList>
    </citation>
    <scope>NUCLEOTIDE SEQUENCE [LARGE SCALE GENOMIC DNA]</scope>
    <source>
        <strain evidence="3">c23x22</strain>
    </source>
</reference>
<proteinExistence type="predicted"/>
<accession>A0ABX0V678</accession>
<keyword evidence="3" id="KW-1185">Reference proteome</keyword>
<dbReference type="InterPro" id="IPR000182">
    <property type="entry name" value="GNAT_dom"/>
</dbReference>